<keyword evidence="6" id="KW-0675">Receptor</keyword>
<feature type="domain" description="G-protein coupled receptors family 1 profile" evidence="9">
    <location>
        <begin position="32"/>
        <end position="301"/>
    </location>
</feature>
<evidence type="ECO:0000256" key="4">
    <source>
        <dbReference type="ARBA" id="ARBA00023040"/>
    </source>
</evidence>
<evidence type="ECO:0000256" key="6">
    <source>
        <dbReference type="ARBA" id="ARBA00023170"/>
    </source>
</evidence>
<evidence type="ECO:0000259" key="9">
    <source>
        <dbReference type="PROSITE" id="PS50262"/>
    </source>
</evidence>
<dbReference type="Proteomes" id="UP000663874">
    <property type="component" value="Unassembled WGS sequence"/>
</dbReference>
<evidence type="ECO:0000256" key="8">
    <source>
        <dbReference type="SAM" id="Phobius"/>
    </source>
</evidence>
<keyword evidence="2 8" id="KW-0812">Transmembrane</keyword>
<dbReference type="InterPro" id="IPR017452">
    <property type="entry name" value="GPCR_Rhodpsn_7TM"/>
</dbReference>
<dbReference type="Pfam" id="PF00001">
    <property type="entry name" value="7tm_1"/>
    <property type="match status" value="1"/>
</dbReference>
<dbReference type="PANTHER" id="PTHR24243:SF233">
    <property type="entry name" value="THYROTROPIN-RELEASING HORMONE RECEPTOR"/>
    <property type="match status" value="1"/>
</dbReference>
<evidence type="ECO:0000256" key="3">
    <source>
        <dbReference type="ARBA" id="ARBA00022989"/>
    </source>
</evidence>
<feature type="transmembrane region" description="Helical" evidence="8">
    <location>
        <begin position="53"/>
        <end position="74"/>
    </location>
</feature>
<name>A0A819NG38_9BILA</name>
<feature type="transmembrane region" description="Helical" evidence="8">
    <location>
        <begin position="17"/>
        <end position="41"/>
    </location>
</feature>
<dbReference type="PANTHER" id="PTHR24243">
    <property type="entry name" value="G-PROTEIN COUPLED RECEPTOR"/>
    <property type="match status" value="1"/>
</dbReference>
<keyword evidence="5 8" id="KW-0472">Membrane</keyword>
<dbReference type="EMBL" id="CAJOBE010006123">
    <property type="protein sequence ID" value="CAF3997158.1"/>
    <property type="molecule type" value="Genomic_DNA"/>
</dbReference>
<proteinExistence type="predicted"/>
<dbReference type="SUPFAM" id="SSF81321">
    <property type="entry name" value="Family A G protein-coupled receptor-like"/>
    <property type="match status" value="1"/>
</dbReference>
<reference evidence="11" key="1">
    <citation type="submission" date="2021-02" db="EMBL/GenBank/DDBJ databases">
        <authorList>
            <person name="Nowell W R."/>
        </authorList>
    </citation>
    <scope>NUCLEOTIDE SEQUENCE</scope>
</reference>
<feature type="transmembrane region" description="Helical" evidence="8">
    <location>
        <begin position="94"/>
        <end position="113"/>
    </location>
</feature>
<dbReference type="PROSITE" id="PS50262">
    <property type="entry name" value="G_PROTEIN_RECEP_F1_2"/>
    <property type="match status" value="1"/>
</dbReference>
<dbReference type="PRINTS" id="PR00237">
    <property type="entry name" value="GPCRRHODOPSN"/>
</dbReference>
<feature type="transmembrane region" description="Helical" evidence="8">
    <location>
        <begin position="134"/>
        <end position="154"/>
    </location>
</feature>
<comment type="subcellular location">
    <subcellularLocation>
        <location evidence="1">Membrane</location>
        <topology evidence="1">Multi-pass membrane protein</topology>
    </subcellularLocation>
</comment>
<keyword evidence="4" id="KW-0297">G-protein coupled receptor</keyword>
<gene>
    <name evidence="11" type="ORF">FNK824_LOCUS25731</name>
    <name evidence="10" type="ORF">SEV965_LOCUS33138</name>
</gene>
<dbReference type="InterPro" id="IPR000276">
    <property type="entry name" value="GPCR_Rhodpsn"/>
</dbReference>
<evidence type="ECO:0000256" key="7">
    <source>
        <dbReference type="ARBA" id="ARBA00023224"/>
    </source>
</evidence>
<dbReference type="Proteomes" id="UP000663889">
    <property type="component" value="Unassembled WGS sequence"/>
</dbReference>
<dbReference type="AlphaFoldDB" id="A0A819NG38"/>
<feature type="transmembrane region" description="Helical" evidence="8">
    <location>
        <begin position="238"/>
        <end position="261"/>
    </location>
</feature>
<evidence type="ECO:0000256" key="1">
    <source>
        <dbReference type="ARBA" id="ARBA00004141"/>
    </source>
</evidence>
<protein>
    <recommendedName>
        <fullName evidence="9">G-protein coupled receptors family 1 profile domain-containing protein</fullName>
    </recommendedName>
</protein>
<evidence type="ECO:0000256" key="5">
    <source>
        <dbReference type="ARBA" id="ARBA00023136"/>
    </source>
</evidence>
<evidence type="ECO:0000313" key="10">
    <source>
        <dbReference type="EMBL" id="CAF1439126.1"/>
    </source>
</evidence>
<dbReference type="GO" id="GO:0004930">
    <property type="term" value="F:G protein-coupled receptor activity"/>
    <property type="evidence" value="ECO:0007669"/>
    <property type="project" value="UniProtKB-KW"/>
</dbReference>
<evidence type="ECO:0000313" key="11">
    <source>
        <dbReference type="EMBL" id="CAF3997158.1"/>
    </source>
</evidence>
<organism evidence="11 12">
    <name type="scientific">Rotaria sordida</name>
    <dbReference type="NCBI Taxonomy" id="392033"/>
    <lineage>
        <taxon>Eukaryota</taxon>
        <taxon>Metazoa</taxon>
        <taxon>Spiralia</taxon>
        <taxon>Gnathifera</taxon>
        <taxon>Rotifera</taxon>
        <taxon>Eurotatoria</taxon>
        <taxon>Bdelloidea</taxon>
        <taxon>Philodinida</taxon>
        <taxon>Philodinidae</taxon>
        <taxon>Rotaria</taxon>
    </lineage>
</organism>
<evidence type="ECO:0000313" key="12">
    <source>
        <dbReference type="Proteomes" id="UP000663874"/>
    </source>
</evidence>
<keyword evidence="7" id="KW-0807">Transducer</keyword>
<feature type="transmembrane region" description="Helical" evidence="8">
    <location>
        <begin position="174"/>
        <end position="199"/>
    </location>
</feature>
<comment type="caution">
    <text evidence="11">The sequence shown here is derived from an EMBL/GenBank/DDBJ whole genome shotgun (WGS) entry which is preliminary data.</text>
</comment>
<feature type="transmembrane region" description="Helical" evidence="8">
    <location>
        <begin position="281"/>
        <end position="304"/>
    </location>
</feature>
<dbReference type="GO" id="GO:0005886">
    <property type="term" value="C:plasma membrane"/>
    <property type="evidence" value="ECO:0007669"/>
    <property type="project" value="TreeGrafter"/>
</dbReference>
<keyword evidence="3 8" id="KW-1133">Transmembrane helix</keyword>
<accession>A0A819NG38</accession>
<sequence length="330" mass="38266">MSTQTLASQLSELSIKLVIYCWTPIYIIGILGNLLNIITFSRRTLRDNACSQYFIGMSIVQIILFNSLSLTKIITNISGYDLGQTVAILCKIRSYLFIFSLGLMRQFLCLISIDRWIMSTDNARIRKFSSVFAVRWLMIGSSVFWILYSIHILIGFQTIPTRGCTHLANPSYALFYVIQFTISSIIPFIIMTMFSIFTLRNVRNHSRIRIASQNTAPSSTMQFNLPQNIRRRRYEMQLIKLSLLQVIFYVFFSTLGTYYLLYSVITNSSKKSSDQIAIDVFLNNIALLLIYTYSSLTFVLYTLASRTFRKEFLLTCSRMFKYLQNMFLID</sequence>
<evidence type="ECO:0000256" key="2">
    <source>
        <dbReference type="ARBA" id="ARBA00022692"/>
    </source>
</evidence>
<dbReference type="EMBL" id="CAJNOU010004378">
    <property type="protein sequence ID" value="CAF1439126.1"/>
    <property type="molecule type" value="Genomic_DNA"/>
</dbReference>
<dbReference type="Gene3D" id="1.20.1070.10">
    <property type="entry name" value="Rhodopsin 7-helix transmembrane proteins"/>
    <property type="match status" value="1"/>
</dbReference>